<keyword evidence="3" id="KW-1185">Reference proteome</keyword>
<protein>
    <recommendedName>
        <fullName evidence="4">SPW repeat-containing protein</fullName>
    </recommendedName>
</protein>
<evidence type="ECO:0000313" key="3">
    <source>
        <dbReference type="Proteomes" id="UP001597034"/>
    </source>
</evidence>
<dbReference type="EMBL" id="JBHUDO010000003">
    <property type="protein sequence ID" value="MFD1646575.1"/>
    <property type="molecule type" value="Genomic_DNA"/>
</dbReference>
<gene>
    <name evidence="2" type="ORF">ACFSBL_12870</name>
</gene>
<feature type="transmembrane region" description="Helical" evidence="1">
    <location>
        <begin position="35"/>
        <end position="52"/>
    </location>
</feature>
<keyword evidence="1" id="KW-0812">Transmembrane</keyword>
<keyword evidence="1" id="KW-1133">Transmembrane helix</keyword>
<dbReference type="Proteomes" id="UP001597034">
    <property type="component" value="Unassembled WGS sequence"/>
</dbReference>
<evidence type="ECO:0000256" key="1">
    <source>
        <dbReference type="SAM" id="Phobius"/>
    </source>
</evidence>
<dbReference type="AlphaFoldDB" id="A0ABD6DJT4"/>
<dbReference type="RefSeq" id="WP_256401340.1">
    <property type="nucleotide sequence ID" value="NZ_JANHJR010000003.1"/>
</dbReference>
<keyword evidence="1" id="KW-0472">Membrane</keyword>
<reference evidence="2 3" key="1">
    <citation type="journal article" date="2019" name="Int. J. Syst. Evol. Microbiol.">
        <title>The Global Catalogue of Microorganisms (GCM) 10K type strain sequencing project: providing services to taxonomists for standard genome sequencing and annotation.</title>
        <authorList>
            <consortium name="The Broad Institute Genomics Platform"/>
            <consortium name="The Broad Institute Genome Sequencing Center for Infectious Disease"/>
            <person name="Wu L."/>
            <person name="Ma J."/>
        </authorList>
    </citation>
    <scope>NUCLEOTIDE SEQUENCE [LARGE SCALE GENOMIC DNA]</scope>
    <source>
        <strain evidence="2 3">CGMCC 1.10390</strain>
    </source>
</reference>
<evidence type="ECO:0008006" key="4">
    <source>
        <dbReference type="Google" id="ProtNLM"/>
    </source>
</evidence>
<accession>A0ABD6DJT4</accession>
<name>A0ABD6DJT4_9EURY</name>
<feature type="transmembrane region" description="Helical" evidence="1">
    <location>
        <begin position="12"/>
        <end position="29"/>
    </location>
</feature>
<comment type="caution">
    <text evidence="2">The sequence shown here is derived from an EMBL/GenBank/DDBJ whole genome shotgun (WGS) entry which is preliminary data.</text>
</comment>
<feature type="transmembrane region" description="Helical" evidence="1">
    <location>
        <begin position="59"/>
        <end position="77"/>
    </location>
</feature>
<sequence>MDASSRTRVARGGLSLLLAGAIVGLVAVSGLQNTTGLAVAFVVFGVAALVVGKAAEQQVLLGIWLAPVVAGVIVYAFEPDALLTQSFLLGVIGVAQLLFSQAGK</sequence>
<proteinExistence type="predicted"/>
<evidence type="ECO:0000313" key="2">
    <source>
        <dbReference type="EMBL" id="MFD1646575.1"/>
    </source>
</evidence>
<feature type="transmembrane region" description="Helical" evidence="1">
    <location>
        <begin position="83"/>
        <end position="99"/>
    </location>
</feature>
<organism evidence="2 3">
    <name type="scientific">Haloarchaeobius litoreus</name>
    <dbReference type="NCBI Taxonomy" id="755306"/>
    <lineage>
        <taxon>Archaea</taxon>
        <taxon>Methanobacteriati</taxon>
        <taxon>Methanobacteriota</taxon>
        <taxon>Stenosarchaea group</taxon>
        <taxon>Halobacteria</taxon>
        <taxon>Halobacteriales</taxon>
        <taxon>Halorubellaceae</taxon>
        <taxon>Haloarchaeobius</taxon>
    </lineage>
</organism>